<proteinExistence type="predicted"/>
<dbReference type="AlphaFoldDB" id="B1WWU6"/>
<sequence>MTGFTVSLVYYYENYCETMEFAMVATILGNC</sequence>
<dbReference type="KEGG" id="cyt:cce_3067"/>
<gene>
    <name evidence="1" type="ordered locus">cce_3067</name>
</gene>
<name>B1WWU6_CROS5</name>
<evidence type="ECO:0000313" key="1">
    <source>
        <dbReference type="EMBL" id="ACB52415.1"/>
    </source>
</evidence>
<reference evidence="1 2" key="1">
    <citation type="journal article" date="2008" name="Proc. Natl. Acad. Sci. U.S.A.">
        <title>The genome of Cyanothece 51142, a unicellular diazotrophic cyanobacterium important in the marine nitrogen cycle.</title>
        <authorList>
            <person name="Welsh E.A."/>
            <person name="Liberton M."/>
            <person name="Stoeckel J."/>
            <person name="Loh T."/>
            <person name="Elvitigala T."/>
            <person name="Wang C."/>
            <person name="Wollam A."/>
            <person name="Fulton R.S."/>
            <person name="Clifton S.W."/>
            <person name="Jacobs J.M."/>
            <person name="Aurora R."/>
            <person name="Ghosh B.K."/>
            <person name="Sherman L.A."/>
            <person name="Smith R.D."/>
            <person name="Wilson R.K."/>
            <person name="Pakrasi H.B."/>
        </authorList>
    </citation>
    <scope>NUCLEOTIDE SEQUENCE [LARGE SCALE GENOMIC DNA]</scope>
    <source>
        <strain evidence="2">ATCC 51142 / BH68</strain>
    </source>
</reference>
<keyword evidence="2" id="KW-1185">Reference proteome</keyword>
<evidence type="ECO:0000313" key="2">
    <source>
        <dbReference type="Proteomes" id="UP000001203"/>
    </source>
</evidence>
<organism evidence="1 2">
    <name type="scientific">Crocosphaera subtropica (strain ATCC 51142 / BH68)</name>
    <name type="common">Cyanothece sp. (strain ATCC 51142)</name>
    <dbReference type="NCBI Taxonomy" id="43989"/>
    <lineage>
        <taxon>Bacteria</taxon>
        <taxon>Bacillati</taxon>
        <taxon>Cyanobacteriota</taxon>
        <taxon>Cyanophyceae</taxon>
        <taxon>Oscillatoriophycideae</taxon>
        <taxon>Chroococcales</taxon>
        <taxon>Aphanothecaceae</taxon>
        <taxon>Crocosphaera</taxon>
        <taxon>Crocosphaera subtropica</taxon>
    </lineage>
</organism>
<accession>B1WWU6</accession>
<dbReference type="EMBL" id="CP000806">
    <property type="protein sequence ID" value="ACB52415.1"/>
    <property type="molecule type" value="Genomic_DNA"/>
</dbReference>
<dbReference type="HOGENOM" id="CLU_3396073_0_0_3"/>
<dbReference type="Proteomes" id="UP000001203">
    <property type="component" value="Chromosome circular"/>
</dbReference>
<protein>
    <submittedName>
        <fullName evidence="1">Uncharacterized protein</fullName>
    </submittedName>
</protein>